<dbReference type="Pfam" id="PF07690">
    <property type="entry name" value="MFS_1"/>
    <property type="match status" value="1"/>
</dbReference>
<dbReference type="Gene3D" id="1.20.1250.20">
    <property type="entry name" value="MFS general substrate transporter like domains"/>
    <property type="match status" value="2"/>
</dbReference>
<evidence type="ECO:0000256" key="12">
    <source>
        <dbReference type="ARBA" id="ARBA00023180"/>
    </source>
</evidence>
<evidence type="ECO:0000256" key="1">
    <source>
        <dbReference type="ARBA" id="ARBA00004432"/>
    </source>
</evidence>
<comment type="catalytic activity">
    <reaction evidence="20">
        <text>D-glucuronate(out) + H(+)(out) = D-glucuronate(in) + H(+)(in)</text>
        <dbReference type="Rhea" id="RHEA:72591"/>
        <dbReference type="ChEBI" id="CHEBI:15378"/>
        <dbReference type="ChEBI" id="CHEBI:58720"/>
    </reaction>
    <physiologicalReaction direction="left-to-right" evidence="20">
        <dbReference type="Rhea" id="RHEA:72592"/>
    </physiologicalReaction>
</comment>
<name>A0A8J1TUD5_OWEFU</name>
<dbReference type="PROSITE" id="PS50850">
    <property type="entry name" value="MFS"/>
    <property type="match status" value="1"/>
</dbReference>
<dbReference type="AlphaFoldDB" id="A0A8J1TUD5"/>
<evidence type="ECO:0000313" key="28">
    <source>
        <dbReference type="Proteomes" id="UP000749559"/>
    </source>
</evidence>
<dbReference type="OrthoDB" id="2985014at2759"/>
<evidence type="ECO:0000256" key="17">
    <source>
        <dbReference type="ARBA" id="ARBA00050625"/>
    </source>
</evidence>
<keyword evidence="12" id="KW-0325">Glycoprotein</keyword>
<evidence type="ECO:0000256" key="19">
    <source>
        <dbReference type="ARBA" id="ARBA00051447"/>
    </source>
</evidence>
<dbReference type="InterPro" id="IPR020846">
    <property type="entry name" value="MFS_dom"/>
</dbReference>
<sequence length="553" mass="61393">MSKQVYDPPKLKGLSRRWTVAFVGFWGMFFNYALRINISRAMICMVKPPITNTTEDSTNHTMSDDPCIANRNPGNSTILEMAEFEWSRITQGWVLSSFFFGYMATQLIGGTLAGRLGTKLVFGVGIAIAAVCSLFCPLAARTDVNLLIALRVIIGLATGISFPAYHTLWGKWAPPLERSKLITFCYAGSAFGNVVIVFFGGFMCNWREFDNGWPTLFYIPGGLCLIWLIFWVIFVHDSPAKDPRITPEELEYIEGSQGINKSFVRPPVPWRGIFTSTAVWAIVVCHFCNTWGIFASMTTAPQYMQQVLRFTETENGVVSSVPIFLGVFAAIGFGQLADYIRINGIWTTLTVRKVFQCVGFFGIAICSIIISFLNCYNRGWAVFLQIVTAILEPGSRAGYVVNYVDIAPFYAGELFGIGNTIGTLPGIIGPLIITAMTPNGTQQEWQGTYFLSAGITTFGAIVFIIFARADQQPWALVTSDLDIKKDIFESKETTEADTEISLDKVNHVKYRDVVIQPGQSVVKDVEYLGGVFEMDNSKPAHDNRSFTPDVNHL</sequence>
<keyword evidence="7" id="KW-0812">Transmembrane</keyword>
<evidence type="ECO:0000256" key="13">
    <source>
        <dbReference type="ARBA" id="ARBA00023228"/>
    </source>
</evidence>
<dbReference type="FunFam" id="1.20.1250.20:FF:000067">
    <property type="entry name" value="sialin isoform X2"/>
    <property type="match status" value="1"/>
</dbReference>
<proteinExistence type="predicted"/>
<dbReference type="GO" id="GO:0005765">
    <property type="term" value="C:lysosomal membrane"/>
    <property type="evidence" value="ECO:0007669"/>
    <property type="project" value="UniProtKB-SubCell"/>
</dbReference>
<reference evidence="27" key="1">
    <citation type="submission" date="2022-03" db="EMBL/GenBank/DDBJ databases">
        <authorList>
            <person name="Martin C."/>
        </authorList>
    </citation>
    <scope>NUCLEOTIDE SEQUENCE</scope>
</reference>
<keyword evidence="11" id="KW-0472">Membrane</keyword>
<dbReference type="PANTHER" id="PTHR11662">
    <property type="entry name" value="SOLUTE CARRIER FAMILY 17"/>
    <property type="match status" value="1"/>
</dbReference>
<comment type="caution">
    <text evidence="27">The sequence shown here is derived from an EMBL/GenBank/DDBJ whole genome shotgun (WGS) entry which is preliminary data.</text>
</comment>
<dbReference type="InterPro" id="IPR050382">
    <property type="entry name" value="MFS_Na/Anion_cotransporter"/>
</dbReference>
<evidence type="ECO:0000256" key="11">
    <source>
        <dbReference type="ARBA" id="ARBA00023136"/>
    </source>
</evidence>
<evidence type="ECO:0000256" key="15">
    <source>
        <dbReference type="ARBA" id="ARBA00050101"/>
    </source>
</evidence>
<evidence type="ECO:0000256" key="18">
    <source>
        <dbReference type="ARBA" id="ARBA00051403"/>
    </source>
</evidence>
<dbReference type="InterPro" id="IPR011701">
    <property type="entry name" value="MFS"/>
</dbReference>
<feature type="domain" description="Major facilitator superfamily (MFS) profile" evidence="26">
    <location>
        <begin position="19"/>
        <end position="471"/>
    </location>
</feature>
<dbReference type="EMBL" id="CAIIXF020000003">
    <property type="protein sequence ID" value="CAH1779165.1"/>
    <property type="molecule type" value="Genomic_DNA"/>
</dbReference>
<dbReference type="Proteomes" id="UP000749559">
    <property type="component" value="Unassembled WGS sequence"/>
</dbReference>
<dbReference type="CDD" id="cd17318">
    <property type="entry name" value="MFS_SLC17"/>
    <property type="match status" value="1"/>
</dbReference>
<evidence type="ECO:0000256" key="10">
    <source>
        <dbReference type="ARBA" id="ARBA00023018"/>
    </source>
</evidence>
<accession>A0A8J1TUD5</accession>
<evidence type="ECO:0000256" key="21">
    <source>
        <dbReference type="ARBA" id="ARBA00056891"/>
    </source>
</evidence>
<evidence type="ECO:0000256" key="23">
    <source>
        <dbReference type="ARBA" id="ARBA00080244"/>
    </source>
</evidence>
<dbReference type="GO" id="GO:0046942">
    <property type="term" value="P:carboxylic acid transport"/>
    <property type="evidence" value="ECO:0007669"/>
    <property type="project" value="UniProtKB-ARBA"/>
</dbReference>
<keyword evidence="6" id="KW-1003">Cell membrane</keyword>
<comment type="subcellular location">
    <subcellularLocation>
        <location evidence="2">Basolateral cell membrane</location>
        <topology evidence="2">Multi-pass membrane protein</topology>
    </subcellularLocation>
    <subcellularLocation>
        <location evidence="3">Cytoplasmic vesicle</location>
        <location evidence="3">Secretory vesicle membrane</location>
        <topology evidence="3">Multi-pass membrane protein</topology>
    </subcellularLocation>
    <subcellularLocation>
        <location evidence="1">Cytoplasmic vesicle</location>
        <location evidence="1">Secretory vesicle</location>
        <location evidence="1">Synaptic vesicle membrane</location>
    </subcellularLocation>
    <subcellularLocation>
        <location evidence="4">Lysosome membrane</location>
    </subcellularLocation>
</comment>
<dbReference type="FunFam" id="1.20.1250.20:FF:000003">
    <property type="entry name" value="Solute carrier family 17 member 3"/>
    <property type="match status" value="1"/>
</dbReference>
<evidence type="ECO:0000256" key="9">
    <source>
        <dbReference type="ARBA" id="ARBA00022989"/>
    </source>
</evidence>
<evidence type="ECO:0000256" key="8">
    <source>
        <dbReference type="ARBA" id="ARBA00022847"/>
    </source>
</evidence>
<organism evidence="27 28">
    <name type="scientific">Owenia fusiformis</name>
    <name type="common">Polychaete worm</name>
    <dbReference type="NCBI Taxonomy" id="6347"/>
    <lineage>
        <taxon>Eukaryota</taxon>
        <taxon>Metazoa</taxon>
        <taxon>Spiralia</taxon>
        <taxon>Lophotrochozoa</taxon>
        <taxon>Annelida</taxon>
        <taxon>Polychaeta</taxon>
        <taxon>Sedentaria</taxon>
        <taxon>Canalipalpata</taxon>
        <taxon>Sabellida</taxon>
        <taxon>Oweniida</taxon>
        <taxon>Oweniidae</taxon>
        <taxon>Owenia</taxon>
    </lineage>
</organism>
<dbReference type="GO" id="GO:0016323">
    <property type="term" value="C:basolateral plasma membrane"/>
    <property type="evidence" value="ECO:0007669"/>
    <property type="project" value="UniProtKB-SubCell"/>
</dbReference>
<keyword evidence="14" id="KW-0968">Cytoplasmic vesicle</keyword>
<evidence type="ECO:0000256" key="22">
    <source>
        <dbReference type="ARBA" id="ARBA00069713"/>
    </source>
</evidence>
<evidence type="ECO:0000256" key="20">
    <source>
        <dbReference type="ARBA" id="ARBA00051612"/>
    </source>
</evidence>
<evidence type="ECO:0000256" key="24">
    <source>
        <dbReference type="ARBA" id="ARBA00081195"/>
    </source>
</evidence>
<evidence type="ECO:0000256" key="6">
    <source>
        <dbReference type="ARBA" id="ARBA00022475"/>
    </source>
</evidence>
<dbReference type="SUPFAM" id="SSF103473">
    <property type="entry name" value="MFS general substrate transporter"/>
    <property type="match status" value="1"/>
</dbReference>
<evidence type="ECO:0000256" key="4">
    <source>
        <dbReference type="ARBA" id="ARBA00004656"/>
    </source>
</evidence>
<keyword evidence="9" id="KW-1133">Transmembrane helix</keyword>
<comment type="catalytic activity">
    <reaction evidence="17">
        <text>N-acetylneuraminate(in) + H(+)(in) = N-acetylneuraminate(out) + H(+)(out)</text>
        <dbReference type="Rhea" id="RHEA:28987"/>
        <dbReference type="ChEBI" id="CHEBI:15378"/>
        <dbReference type="ChEBI" id="CHEBI:35418"/>
    </reaction>
    <physiologicalReaction direction="right-to-left" evidence="17">
        <dbReference type="Rhea" id="RHEA:28989"/>
    </physiologicalReaction>
</comment>
<evidence type="ECO:0000256" key="25">
    <source>
        <dbReference type="ARBA" id="ARBA00081925"/>
    </source>
</evidence>
<dbReference type="GO" id="GO:0015293">
    <property type="term" value="F:symporter activity"/>
    <property type="evidence" value="ECO:0007669"/>
    <property type="project" value="UniProtKB-KW"/>
</dbReference>
<keyword evidence="13" id="KW-0458">Lysosome</keyword>
<comment type="catalytic activity">
    <reaction evidence="19">
        <text>L-glutamate(out) = L-glutamate(in)</text>
        <dbReference type="Rhea" id="RHEA:66336"/>
        <dbReference type="ChEBI" id="CHEBI:29985"/>
    </reaction>
    <physiologicalReaction direction="left-to-right" evidence="19">
        <dbReference type="Rhea" id="RHEA:66337"/>
    </physiologicalReaction>
</comment>
<evidence type="ECO:0000256" key="3">
    <source>
        <dbReference type="ARBA" id="ARBA00004638"/>
    </source>
</evidence>
<evidence type="ECO:0000256" key="7">
    <source>
        <dbReference type="ARBA" id="ARBA00022692"/>
    </source>
</evidence>
<evidence type="ECO:0000256" key="14">
    <source>
        <dbReference type="ARBA" id="ARBA00023329"/>
    </source>
</evidence>
<evidence type="ECO:0000256" key="16">
    <source>
        <dbReference type="ARBA" id="ARBA00050554"/>
    </source>
</evidence>
<comment type="catalytic activity">
    <reaction evidence="16">
        <text>L-aspartate(out) = L-aspartate(in)</text>
        <dbReference type="Rhea" id="RHEA:66332"/>
        <dbReference type="ChEBI" id="CHEBI:29991"/>
    </reaction>
    <physiologicalReaction direction="left-to-right" evidence="16">
        <dbReference type="Rhea" id="RHEA:66333"/>
    </physiologicalReaction>
</comment>
<keyword evidence="5" id="KW-0813">Transport</keyword>
<evidence type="ECO:0000259" key="26">
    <source>
        <dbReference type="PROSITE" id="PS50850"/>
    </source>
</evidence>
<gene>
    <name evidence="27" type="ORF">OFUS_LOCUS5998</name>
</gene>
<protein>
    <recommendedName>
        <fullName evidence="22">Sialin</fullName>
    </recommendedName>
    <alternativeName>
        <fullName evidence="25">H(+)/nitrate cotransporter</fullName>
    </alternativeName>
    <alternativeName>
        <fullName evidence="23">H(+)/sialic acid cotransporter</fullName>
    </alternativeName>
    <alternativeName>
        <fullName evidence="24">Vesicular excitatory amino acid transporter</fullName>
    </alternativeName>
</protein>
<dbReference type="GO" id="GO:0006820">
    <property type="term" value="P:monoatomic anion transport"/>
    <property type="evidence" value="ECO:0007669"/>
    <property type="project" value="TreeGrafter"/>
</dbReference>
<evidence type="ECO:0000256" key="5">
    <source>
        <dbReference type="ARBA" id="ARBA00022448"/>
    </source>
</evidence>
<evidence type="ECO:0000256" key="2">
    <source>
        <dbReference type="ARBA" id="ARBA00004554"/>
    </source>
</evidence>
<keyword evidence="28" id="KW-1185">Reference proteome</keyword>
<comment type="catalytic activity">
    <reaction evidence="18">
        <text>N-acetyl-L-aspartyl-L-glutamate(out) = N-acetyl-L-aspartyl-L-glutamate(in)</text>
        <dbReference type="Rhea" id="RHEA:72599"/>
        <dbReference type="ChEBI" id="CHEBI:76931"/>
    </reaction>
    <physiologicalReaction direction="left-to-right" evidence="18">
        <dbReference type="Rhea" id="RHEA:72600"/>
    </physiologicalReaction>
</comment>
<dbReference type="PANTHER" id="PTHR11662:SF399">
    <property type="entry name" value="FI19708P1-RELATED"/>
    <property type="match status" value="1"/>
</dbReference>
<dbReference type="GO" id="GO:0030672">
    <property type="term" value="C:synaptic vesicle membrane"/>
    <property type="evidence" value="ECO:0007669"/>
    <property type="project" value="UniProtKB-SubCell"/>
</dbReference>
<keyword evidence="8" id="KW-0769">Symport</keyword>
<evidence type="ECO:0000313" key="27">
    <source>
        <dbReference type="EMBL" id="CAH1779165.1"/>
    </source>
</evidence>
<keyword evidence="10" id="KW-0770">Synapse</keyword>
<comment type="catalytic activity">
    <reaction evidence="15">
        <text>2 nitrate(out) + H(+)(out) = 2 nitrate(in) + H(+)(in)</text>
        <dbReference type="Rhea" id="RHEA:71539"/>
        <dbReference type="ChEBI" id="CHEBI:15378"/>
        <dbReference type="ChEBI" id="CHEBI:17632"/>
    </reaction>
    <physiologicalReaction direction="left-to-right" evidence="15">
        <dbReference type="Rhea" id="RHEA:71540"/>
    </physiologicalReaction>
</comment>
<dbReference type="InterPro" id="IPR036259">
    <property type="entry name" value="MFS_trans_sf"/>
</dbReference>
<comment type="function">
    <text evidence="21">Receptor for CM101, a polysaccharide produced by group B Streptococcus with antipathoangiogenic properties.</text>
</comment>